<reference evidence="2 3" key="1">
    <citation type="journal article" date="2024" name="G3 (Bethesda)">
        <title>Genome assembly of Hibiscus sabdariffa L. provides insights into metabolisms of medicinal natural products.</title>
        <authorList>
            <person name="Kim T."/>
        </authorList>
    </citation>
    <scope>NUCLEOTIDE SEQUENCE [LARGE SCALE GENOMIC DNA]</scope>
    <source>
        <strain evidence="2">TK-2024</strain>
        <tissue evidence="2">Old leaves</tissue>
    </source>
</reference>
<accession>A0ABR2AY46</accession>
<comment type="caution">
    <text evidence="2">The sequence shown here is derived from an EMBL/GenBank/DDBJ whole genome shotgun (WGS) entry which is preliminary data.</text>
</comment>
<dbReference type="EMBL" id="JBBPBM010000239">
    <property type="protein sequence ID" value="KAK8499211.1"/>
    <property type="molecule type" value="Genomic_DNA"/>
</dbReference>
<evidence type="ECO:0000313" key="2">
    <source>
        <dbReference type="EMBL" id="KAK8499211.1"/>
    </source>
</evidence>
<evidence type="ECO:0000256" key="1">
    <source>
        <dbReference type="SAM" id="MobiDB-lite"/>
    </source>
</evidence>
<feature type="region of interest" description="Disordered" evidence="1">
    <location>
        <begin position="12"/>
        <end position="63"/>
    </location>
</feature>
<proteinExistence type="predicted"/>
<sequence length="63" mass="7160">MLSFSLRLRLSPFHNNKPKGRTSAAVTSRKKDEQSIPSTGPYRSRGRGEIDRRPILQQLVARP</sequence>
<protein>
    <submittedName>
        <fullName evidence="2">Uncharacterized protein</fullName>
    </submittedName>
</protein>
<gene>
    <name evidence="2" type="ORF">V6N12_076061</name>
</gene>
<evidence type="ECO:0000313" key="3">
    <source>
        <dbReference type="Proteomes" id="UP001472677"/>
    </source>
</evidence>
<organism evidence="2 3">
    <name type="scientific">Hibiscus sabdariffa</name>
    <name type="common">roselle</name>
    <dbReference type="NCBI Taxonomy" id="183260"/>
    <lineage>
        <taxon>Eukaryota</taxon>
        <taxon>Viridiplantae</taxon>
        <taxon>Streptophyta</taxon>
        <taxon>Embryophyta</taxon>
        <taxon>Tracheophyta</taxon>
        <taxon>Spermatophyta</taxon>
        <taxon>Magnoliopsida</taxon>
        <taxon>eudicotyledons</taxon>
        <taxon>Gunneridae</taxon>
        <taxon>Pentapetalae</taxon>
        <taxon>rosids</taxon>
        <taxon>malvids</taxon>
        <taxon>Malvales</taxon>
        <taxon>Malvaceae</taxon>
        <taxon>Malvoideae</taxon>
        <taxon>Hibiscus</taxon>
    </lineage>
</organism>
<dbReference type="Proteomes" id="UP001472677">
    <property type="component" value="Unassembled WGS sequence"/>
</dbReference>
<name>A0ABR2AY46_9ROSI</name>
<keyword evidence="3" id="KW-1185">Reference proteome</keyword>